<comment type="caution">
    <text evidence="2">The sequence shown here is derived from an EMBL/GenBank/DDBJ whole genome shotgun (WGS) entry which is preliminary data.</text>
</comment>
<feature type="region of interest" description="Disordered" evidence="1">
    <location>
        <begin position="1"/>
        <end position="115"/>
    </location>
</feature>
<keyword evidence="3" id="KW-1185">Reference proteome</keyword>
<proteinExistence type="predicted"/>
<dbReference type="EMBL" id="RRYP01009921">
    <property type="protein sequence ID" value="TNV78740.1"/>
    <property type="molecule type" value="Genomic_DNA"/>
</dbReference>
<dbReference type="Gene3D" id="3.30.200.160">
    <property type="entry name" value="TFIIIC, subcomplex tauA, subunit Sfc1, barrel domain"/>
    <property type="match status" value="1"/>
</dbReference>
<dbReference type="Proteomes" id="UP000785679">
    <property type="component" value="Unassembled WGS sequence"/>
</dbReference>
<dbReference type="InterPro" id="IPR042536">
    <property type="entry name" value="TFIIIC_tauA_Sfc1"/>
</dbReference>
<feature type="compositionally biased region" description="Low complexity" evidence="1">
    <location>
        <begin position="78"/>
        <end position="89"/>
    </location>
</feature>
<protein>
    <submittedName>
        <fullName evidence="2">Uncharacterized protein</fullName>
    </submittedName>
</protein>
<sequence length="417" mass="47338">MNPNDLRKKLFNLGSAKAPKPRSGKAPKSGLPVKATRGRGGGNLLAKRQYRDSDDEDESGSIPPSESAYSEYVEEGGESSSSYRENSNSIKVPAKRGRKKGSVVMKPQLPKRKEASADVIVMSDEEGGAFQRFHHQMQQQSSSLASENDSIMKPSPIKPPSDRNVVRRHIESPKIKTEYIVRQLEKAGIKEENEIAYLGEKKGRRLLVNIKIPARVENVEKALEMLGGEANLIETMRYIDESARKVQEEEERIMKENNTKALYIHPMLFKNSLKLDLTPDLKIPFEGRKSNQMFLKVKKQVNKKTGDFRFVVDDLQYLDYDFEAEALADFKFQIDPSKSNTQARIDFIDEMTRQACCQSKRGGEKQTNLTYGEAMKYIQPYAFVKGKNIYAQIKDQSLNFEKLAKGLVNKFIDPKKQ</sequence>
<organism evidence="2 3">
    <name type="scientific">Halteria grandinella</name>
    <dbReference type="NCBI Taxonomy" id="5974"/>
    <lineage>
        <taxon>Eukaryota</taxon>
        <taxon>Sar</taxon>
        <taxon>Alveolata</taxon>
        <taxon>Ciliophora</taxon>
        <taxon>Intramacronucleata</taxon>
        <taxon>Spirotrichea</taxon>
        <taxon>Stichotrichia</taxon>
        <taxon>Sporadotrichida</taxon>
        <taxon>Halteriidae</taxon>
        <taxon>Halteria</taxon>
    </lineage>
</organism>
<name>A0A8J8T1T9_HALGN</name>
<accession>A0A8J8T1T9</accession>
<evidence type="ECO:0000256" key="1">
    <source>
        <dbReference type="SAM" id="MobiDB-lite"/>
    </source>
</evidence>
<reference evidence="2" key="1">
    <citation type="submission" date="2019-06" db="EMBL/GenBank/DDBJ databases">
        <authorList>
            <person name="Zheng W."/>
        </authorList>
    </citation>
    <scope>NUCLEOTIDE SEQUENCE</scope>
    <source>
        <strain evidence="2">QDHG01</strain>
    </source>
</reference>
<dbReference type="OrthoDB" id="5598268at2759"/>
<evidence type="ECO:0000313" key="2">
    <source>
        <dbReference type="EMBL" id="TNV78740.1"/>
    </source>
</evidence>
<dbReference type="AlphaFoldDB" id="A0A8J8T1T9"/>
<gene>
    <name evidence="2" type="ORF">FGO68_gene2205</name>
</gene>
<evidence type="ECO:0000313" key="3">
    <source>
        <dbReference type="Proteomes" id="UP000785679"/>
    </source>
</evidence>